<organism evidence="2 3">
    <name type="scientific">Winogradskyella rapida</name>
    <dbReference type="NCBI Taxonomy" id="549701"/>
    <lineage>
        <taxon>Bacteria</taxon>
        <taxon>Pseudomonadati</taxon>
        <taxon>Bacteroidota</taxon>
        <taxon>Flavobacteriia</taxon>
        <taxon>Flavobacteriales</taxon>
        <taxon>Flavobacteriaceae</taxon>
        <taxon>Winogradskyella</taxon>
    </lineage>
</organism>
<dbReference type="EMBL" id="JBHTKM010000063">
    <property type="protein sequence ID" value="MFD1016198.1"/>
    <property type="molecule type" value="Genomic_DNA"/>
</dbReference>
<evidence type="ECO:0000313" key="3">
    <source>
        <dbReference type="Proteomes" id="UP001597086"/>
    </source>
</evidence>
<evidence type="ECO:0008006" key="4">
    <source>
        <dbReference type="Google" id="ProtNLM"/>
    </source>
</evidence>
<dbReference type="RefSeq" id="WP_386116754.1">
    <property type="nucleotide sequence ID" value="NZ_JBHTKM010000063.1"/>
</dbReference>
<dbReference type="SUPFAM" id="SSF158682">
    <property type="entry name" value="TerB-like"/>
    <property type="match status" value="1"/>
</dbReference>
<dbReference type="Gene3D" id="1.10.3680.10">
    <property type="entry name" value="TerB-like"/>
    <property type="match status" value="1"/>
</dbReference>
<evidence type="ECO:0000313" key="2">
    <source>
        <dbReference type="EMBL" id="MFD1016198.1"/>
    </source>
</evidence>
<feature type="transmembrane region" description="Helical" evidence="1">
    <location>
        <begin position="29"/>
        <end position="62"/>
    </location>
</feature>
<proteinExistence type="predicted"/>
<protein>
    <recommendedName>
        <fullName evidence="4">Tellurite resistance protein TerB</fullName>
    </recommendedName>
</protein>
<gene>
    <name evidence="2" type="ORF">ACFQ13_09730</name>
</gene>
<accession>A0ABW3KU89</accession>
<keyword evidence="1" id="KW-1133">Transmembrane helix</keyword>
<keyword evidence="1" id="KW-0812">Transmembrane</keyword>
<dbReference type="Proteomes" id="UP001597086">
    <property type="component" value="Unassembled WGS sequence"/>
</dbReference>
<reference evidence="3" key="1">
    <citation type="journal article" date="2019" name="Int. J. Syst. Evol. Microbiol.">
        <title>The Global Catalogue of Microorganisms (GCM) 10K type strain sequencing project: providing services to taxonomists for standard genome sequencing and annotation.</title>
        <authorList>
            <consortium name="The Broad Institute Genomics Platform"/>
            <consortium name="The Broad Institute Genome Sequencing Center for Infectious Disease"/>
            <person name="Wu L."/>
            <person name="Ma J."/>
        </authorList>
    </citation>
    <scope>NUCLEOTIDE SEQUENCE [LARGE SCALE GENOMIC DNA]</scope>
    <source>
        <strain evidence="3">CCUG 56098</strain>
    </source>
</reference>
<keyword evidence="1" id="KW-0472">Membrane</keyword>
<sequence>MSTGKILGGILVGVGAIAAAPFTGGGSLFAAGVSLSAALGGTAAAAAVGAGIAGGTAGAVIANKEKKEKEQANKNHFNEGVKSGENKAKQKFNTILKTQKERDELMLISIKIGVYVSKVDGVIDKNELEELNKLCLFINQNPTTPQFIKEEVNRIINSNITYSELNIEIDKFLETKSENYKSQTIIFFDKLIATIINADKYEHTKESEFLKNWRKKYQN</sequence>
<dbReference type="InterPro" id="IPR029024">
    <property type="entry name" value="TerB-like"/>
</dbReference>
<comment type="caution">
    <text evidence="2">The sequence shown here is derived from an EMBL/GenBank/DDBJ whole genome shotgun (WGS) entry which is preliminary data.</text>
</comment>
<keyword evidence="3" id="KW-1185">Reference proteome</keyword>
<evidence type="ECO:0000256" key="1">
    <source>
        <dbReference type="SAM" id="Phobius"/>
    </source>
</evidence>
<name>A0ABW3KU89_9FLAO</name>